<evidence type="ECO:0008006" key="3">
    <source>
        <dbReference type="Google" id="ProtNLM"/>
    </source>
</evidence>
<evidence type="ECO:0000313" key="2">
    <source>
        <dbReference type="Proteomes" id="UP000681035"/>
    </source>
</evidence>
<dbReference type="InterPro" id="IPR052945">
    <property type="entry name" value="Mitotic_Regulator"/>
</dbReference>
<dbReference type="SUPFAM" id="SSF81901">
    <property type="entry name" value="HCP-like"/>
    <property type="match status" value="2"/>
</dbReference>
<dbReference type="PANTHER" id="PTHR43628">
    <property type="entry name" value="ACTIVATOR OF C KINASE PROTEIN 1-RELATED"/>
    <property type="match status" value="1"/>
</dbReference>
<dbReference type="PANTHER" id="PTHR43628:SF1">
    <property type="entry name" value="CHITIN SYNTHASE REGULATORY FACTOR 2-RELATED"/>
    <property type="match status" value="1"/>
</dbReference>
<dbReference type="SMART" id="SM00671">
    <property type="entry name" value="SEL1"/>
    <property type="match status" value="4"/>
</dbReference>
<sequence>MDVTFSPALRVYAEMWEIAGRRRAADAQFAQALAHIRSGTPDAMAKAFDLFKRSGAHNFTEAQFAAGWCCEHGCGTKRNYPQAIRWYKRAENNVTSDVMSAFDPVGEAENARLRLYFECESYAAAVDALLDAQEREDSFMADYEAAVGGDAIGMLHLGHRYYYGQDVVCDQAEGIRWYHRAAEAGSDAAMSRLAQIYEADKHYKEAARWYRRYAAERIRWRNQRLNW</sequence>
<dbReference type="KEGG" id="vcop:MM50RIKEN_23780"/>
<gene>
    <name evidence="1" type="ORF">MM50RIKEN_23780</name>
</gene>
<dbReference type="InterPro" id="IPR006597">
    <property type="entry name" value="Sel1-like"/>
</dbReference>
<protein>
    <recommendedName>
        <fullName evidence="3">Sel1 repeat family protein</fullName>
    </recommendedName>
</protein>
<dbReference type="AlphaFoldDB" id="A0A810Q7K3"/>
<dbReference type="EMBL" id="AP023418">
    <property type="protein sequence ID" value="BCK82615.1"/>
    <property type="molecule type" value="Genomic_DNA"/>
</dbReference>
<dbReference type="InterPro" id="IPR011990">
    <property type="entry name" value="TPR-like_helical_dom_sf"/>
</dbReference>
<dbReference type="Proteomes" id="UP000681035">
    <property type="component" value="Chromosome"/>
</dbReference>
<dbReference type="Pfam" id="PF08238">
    <property type="entry name" value="Sel1"/>
    <property type="match status" value="2"/>
</dbReference>
<organism evidence="1 2">
    <name type="scientific">Vescimonas coprocola</name>
    <dbReference type="NCBI Taxonomy" id="2714355"/>
    <lineage>
        <taxon>Bacteria</taxon>
        <taxon>Bacillati</taxon>
        <taxon>Bacillota</taxon>
        <taxon>Clostridia</taxon>
        <taxon>Eubacteriales</taxon>
        <taxon>Oscillospiraceae</taxon>
        <taxon>Vescimonas</taxon>
    </lineage>
</organism>
<accession>A0A810Q7K3</accession>
<name>A0A810Q7K3_9FIRM</name>
<dbReference type="RefSeq" id="WP_213541168.1">
    <property type="nucleotide sequence ID" value="NZ_AP023418.1"/>
</dbReference>
<proteinExistence type="predicted"/>
<keyword evidence="2" id="KW-1185">Reference proteome</keyword>
<evidence type="ECO:0000313" key="1">
    <source>
        <dbReference type="EMBL" id="BCK82615.1"/>
    </source>
</evidence>
<reference evidence="1" key="1">
    <citation type="submission" date="2020-09" db="EMBL/GenBank/DDBJ databases">
        <title>New species isolated from human feces.</title>
        <authorList>
            <person name="Kitahara M."/>
            <person name="Shigeno Y."/>
            <person name="Shime M."/>
            <person name="Matsumoto Y."/>
            <person name="Nakamura S."/>
            <person name="Motooka D."/>
            <person name="Fukuoka S."/>
            <person name="Nishikawa H."/>
            <person name="Benno Y."/>
        </authorList>
    </citation>
    <scope>NUCLEOTIDE SEQUENCE</scope>
    <source>
        <strain evidence="1">MM50</strain>
    </source>
</reference>
<dbReference type="Gene3D" id="1.25.40.10">
    <property type="entry name" value="Tetratricopeptide repeat domain"/>
    <property type="match status" value="2"/>
</dbReference>